<dbReference type="AlphaFoldDB" id="A0A853ACS6"/>
<dbReference type="EC" id="2.3.1.267" evidence="5"/>
<dbReference type="Proteomes" id="UP000567795">
    <property type="component" value="Unassembled WGS sequence"/>
</dbReference>
<evidence type="ECO:0000256" key="1">
    <source>
        <dbReference type="ARBA" id="ARBA00022679"/>
    </source>
</evidence>
<dbReference type="GO" id="GO:0008999">
    <property type="term" value="F:protein-N-terminal-alanine acetyltransferase activity"/>
    <property type="evidence" value="ECO:0007669"/>
    <property type="project" value="UniProtKB-EC"/>
</dbReference>
<keyword evidence="1 5" id="KW-0808">Transferase</keyword>
<protein>
    <submittedName>
        <fullName evidence="5">Ribosomal-protein-alanine N-acetyltransferase</fullName>
        <ecNumber evidence="5">2.3.1.267</ecNumber>
    </submittedName>
</protein>
<evidence type="ECO:0000256" key="2">
    <source>
        <dbReference type="ARBA" id="ARBA00023315"/>
    </source>
</evidence>
<keyword evidence="2 5" id="KW-0012">Acyltransferase</keyword>
<dbReference type="Gene3D" id="3.40.630.30">
    <property type="match status" value="1"/>
</dbReference>
<dbReference type="GO" id="GO:0005737">
    <property type="term" value="C:cytoplasm"/>
    <property type="evidence" value="ECO:0007669"/>
    <property type="project" value="TreeGrafter"/>
</dbReference>
<evidence type="ECO:0000256" key="3">
    <source>
        <dbReference type="ARBA" id="ARBA00038502"/>
    </source>
</evidence>
<evidence type="ECO:0000313" key="6">
    <source>
        <dbReference type="Proteomes" id="UP000567795"/>
    </source>
</evidence>
<comment type="similarity">
    <text evidence="3">Belongs to the acetyltransferase family. RimJ subfamily.</text>
</comment>
<evidence type="ECO:0000259" key="4">
    <source>
        <dbReference type="PROSITE" id="PS51186"/>
    </source>
</evidence>
<dbReference type="PROSITE" id="PS51186">
    <property type="entry name" value="GNAT"/>
    <property type="match status" value="1"/>
</dbReference>
<proteinExistence type="inferred from homology"/>
<gene>
    <name evidence="5" type="ORF">FHU37_005277</name>
</gene>
<dbReference type="InterPro" id="IPR000182">
    <property type="entry name" value="GNAT_dom"/>
</dbReference>
<sequence length="186" mass="20708">MVVIEDVEVAPGVVMRPAVVGDAEELSRAYRRNREHLRPWEPRRGEAFYTPEGQRARLREQVELAGAGRLVPWVLARDGVIVGVMTLSNVALGPFRSANLGYWVDAGHVGRGLATAGVRLVCRTADEVLGLHRIEAGTLIENAASQRVLDKCGFERIGVARDYLHIDGRWRDHVLFQRILNRRAPG</sequence>
<dbReference type="Pfam" id="PF13302">
    <property type="entry name" value="Acetyltransf_3"/>
    <property type="match status" value="1"/>
</dbReference>
<comment type="caution">
    <text evidence="5">The sequence shown here is derived from an EMBL/GenBank/DDBJ whole genome shotgun (WGS) entry which is preliminary data.</text>
</comment>
<name>A0A853ACS6_9ACTN</name>
<dbReference type="PANTHER" id="PTHR43792">
    <property type="entry name" value="GNAT FAMILY, PUTATIVE (AFU_ORTHOLOGUE AFUA_3G00765)-RELATED-RELATED"/>
    <property type="match status" value="1"/>
</dbReference>
<organism evidence="5 6">
    <name type="scientific">Allostreptomyces psammosilenae</name>
    <dbReference type="NCBI Taxonomy" id="1892865"/>
    <lineage>
        <taxon>Bacteria</taxon>
        <taxon>Bacillati</taxon>
        <taxon>Actinomycetota</taxon>
        <taxon>Actinomycetes</taxon>
        <taxon>Kitasatosporales</taxon>
        <taxon>Streptomycetaceae</taxon>
        <taxon>Allostreptomyces</taxon>
    </lineage>
</organism>
<evidence type="ECO:0000313" key="5">
    <source>
        <dbReference type="EMBL" id="NYI08248.1"/>
    </source>
</evidence>
<accession>A0A853ACS6</accession>
<dbReference type="EMBL" id="JACBZD010000002">
    <property type="protein sequence ID" value="NYI08248.1"/>
    <property type="molecule type" value="Genomic_DNA"/>
</dbReference>
<reference evidence="5 6" key="1">
    <citation type="submission" date="2020-07" db="EMBL/GenBank/DDBJ databases">
        <title>Sequencing the genomes of 1000 actinobacteria strains.</title>
        <authorList>
            <person name="Klenk H.-P."/>
        </authorList>
    </citation>
    <scope>NUCLEOTIDE SEQUENCE [LARGE SCALE GENOMIC DNA]</scope>
    <source>
        <strain evidence="5 6">DSM 42178</strain>
    </source>
</reference>
<dbReference type="PANTHER" id="PTHR43792:SF8">
    <property type="entry name" value="[RIBOSOMAL PROTEIN US5]-ALANINE N-ACETYLTRANSFERASE"/>
    <property type="match status" value="1"/>
</dbReference>
<keyword evidence="6" id="KW-1185">Reference proteome</keyword>
<dbReference type="InterPro" id="IPR016181">
    <property type="entry name" value="Acyl_CoA_acyltransferase"/>
</dbReference>
<feature type="domain" description="N-acetyltransferase" evidence="4">
    <location>
        <begin position="13"/>
        <end position="181"/>
    </location>
</feature>
<dbReference type="InterPro" id="IPR051531">
    <property type="entry name" value="N-acetyltransferase"/>
</dbReference>
<dbReference type="SUPFAM" id="SSF55729">
    <property type="entry name" value="Acyl-CoA N-acyltransferases (Nat)"/>
    <property type="match status" value="1"/>
</dbReference>